<protein>
    <recommendedName>
        <fullName evidence="4">Wall-associated receptor kinase galacturonan-binding domain-containing protein</fullName>
    </recommendedName>
</protein>
<dbReference type="AlphaFoldDB" id="A0A540LFF9"/>
<organism evidence="5 6">
    <name type="scientific">Malus baccata</name>
    <name type="common">Siberian crab apple</name>
    <name type="synonym">Pyrus baccata</name>
    <dbReference type="NCBI Taxonomy" id="106549"/>
    <lineage>
        <taxon>Eukaryota</taxon>
        <taxon>Viridiplantae</taxon>
        <taxon>Streptophyta</taxon>
        <taxon>Embryophyta</taxon>
        <taxon>Tracheophyta</taxon>
        <taxon>Spermatophyta</taxon>
        <taxon>Magnoliopsida</taxon>
        <taxon>eudicotyledons</taxon>
        <taxon>Gunneridae</taxon>
        <taxon>Pentapetalae</taxon>
        <taxon>rosids</taxon>
        <taxon>fabids</taxon>
        <taxon>Rosales</taxon>
        <taxon>Rosaceae</taxon>
        <taxon>Amygdaloideae</taxon>
        <taxon>Maleae</taxon>
        <taxon>Malus</taxon>
    </lineage>
</organism>
<feature type="domain" description="Wall-associated receptor kinase galacturonan-binding" evidence="4">
    <location>
        <begin position="39"/>
        <end position="102"/>
    </location>
</feature>
<proteinExistence type="predicted"/>
<evidence type="ECO:0000256" key="2">
    <source>
        <dbReference type="ARBA" id="ARBA00022729"/>
    </source>
</evidence>
<evidence type="ECO:0000259" key="4">
    <source>
        <dbReference type="Pfam" id="PF13947"/>
    </source>
</evidence>
<gene>
    <name evidence="5" type="ORF">C1H46_029235</name>
</gene>
<evidence type="ECO:0000256" key="3">
    <source>
        <dbReference type="SAM" id="SignalP"/>
    </source>
</evidence>
<sequence>MGIRGSRSFTWSAWLLIIAFLVVGLSCETRSAKDDSTNCTFSCGNIHNISYPFRLKDGPKHCGHVLYTLSCENNITVVDLPSSGKYHVQAINYDNQTIRIIDPGLQNNNCSSMSRNFPLLPFTSTPYSVYGKYPMDSLLSTVIFYLKCSNPMNSSVYVDTAPCFDASASSSSQPKTYSYVKVGWME</sequence>
<reference evidence="5 6" key="1">
    <citation type="journal article" date="2019" name="G3 (Bethesda)">
        <title>Sequencing of a Wild Apple (Malus baccata) Genome Unravels the Differences Between Cultivated and Wild Apple Species Regarding Disease Resistance and Cold Tolerance.</title>
        <authorList>
            <person name="Chen X."/>
        </authorList>
    </citation>
    <scope>NUCLEOTIDE SEQUENCE [LARGE SCALE GENOMIC DNA]</scope>
    <source>
        <strain evidence="6">cv. Shandingzi</strain>
        <tissue evidence="5">Leaves</tissue>
    </source>
</reference>
<dbReference type="PANTHER" id="PTHR33138:SF30">
    <property type="entry name" value="LEAF RUST 10 DISEASE-RESISTANCE LOCUS RECEPTOR-LIKE PROTEIN KINASE-LIKE 2.7"/>
    <property type="match status" value="1"/>
</dbReference>
<dbReference type="GO" id="GO:0030247">
    <property type="term" value="F:polysaccharide binding"/>
    <property type="evidence" value="ECO:0007669"/>
    <property type="project" value="InterPro"/>
</dbReference>
<dbReference type="Pfam" id="PF13947">
    <property type="entry name" value="GUB_WAK_bind"/>
    <property type="match status" value="1"/>
</dbReference>
<keyword evidence="6" id="KW-1185">Reference proteome</keyword>
<name>A0A540LFF9_MALBA</name>
<dbReference type="STRING" id="106549.A0A540LFF9"/>
<dbReference type="GO" id="GO:0016020">
    <property type="term" value="C:membrane"/>
    <property type="evidence" value="ECO:0007669"/>
    <property type="project" value="UniProtKB-SubCell"/>
</dbReference>
<dbReference type="EMBL" id="VIEB01000608">
    <property type="protein sequence ID" value="TQD85217.1"/>
    <property type="molecule type" value="Genomic_DNA"/>
</dbReference>
<dbReference type="PANTHER" id="PTHR33138">
    <property type="entry name" value="OS01G0690200 PROTEIN"/>
    <property type="match status" value="1"/>
</dbReference>
<evidence type="ECO:0000256" key="1">
    <source>
        <dbReference type="ARBA" id="ARBA00004167"/>
    </source>
</evidence>
<evidence type="ECO:0000313" key="5">
    <source>
        <dbReference type="EMBL" id="TQD85217.1"/>
    </source>
</evidence>
<dbReference type="Proteomes" id="UP000315295">
    <property type="component" value="Unassembled WGS sequence"/>
</dbReference>
<keyword evidence="2 3" id="KW-0732">Signal</keyword>
<comment type="caution">
    <text evidence="5">The sequence shown here is derived from an EMBL/GenBank/DDBJ whole genome shotgun (WGS) entry which is preliminary data.</text>
</comment>
<dbReference type="InterPro" id="IPR025287">
    <property type="entry name" value="WAK_GUB"/>
</dbReference>
<evidence type="ECO:0000313" key="6">
    <source>
        <dbReference type="Proteomes" id="UP000315295"/>
    </source>
</evidence>
<accession>A0A540LFF9</accession>
<comment type="subcellular location">
    <subcellularLocation>
        <location evidence="1">Membrane</location>
        <topology evidence="1">Single-pass membrane protein</topology>
    </subcellularLocation>
</comment>
<feature type="signal peptide" evidence="3">
    <location>
        <begin position="1"/>
        <end position="24"/>
    </location>
</feature>
<feature type="chain" id="PRO_5022142344" description="Wall-associated receptor kinase galacturonan-binding domain-containing protein" evidence="3">
    <location>
        <begin position="25"/>
        <end position="186"/>
    </location>
</feature>
<dbReference type="PROSITE" id="PS51257">
    <property type="entry name" value="PROKAR_LIPOPROTEIN"/>
    <property type="match status" value="1"/>
</dbReference>